<dbReference type="AlphaFoldDB" id="A0A9P7UKL0"/>
<dbReference type="Gene3D" id="2.60.200.20">
    <property type="match status" value="1"/>
</dbReference>
<dbReference type="CDD" id="cd00027">
    <property type="entry name" value="BRCT"/>
    <property type="match status" value="1"/>
</dbReference>
<feature type="region of interest" description="Disordered" evidence="1">
    <location>
        <begin position="786"/>
        <end position="805"/>
    </location>
</feature>
<feature type="region of interest" description="Disordered" evidence="1">
    <location>
        <begin position="674"/>
        <end position="714"/>
    </location>
</feature>
<proteinExistence type="predicted"/>
<dbReference type="GeneID" id="66072377"/>
<dbReference type="EMBL" id="CM032191">
    <property type="protein sequence ID" value="KAG7085760.1"/>
    <property type="molecule type" value="Genomic_DNA"/>
</dbReference>
<evidence type="ECO:0000256" key="1">
    <source>
        <dbReference type="SAM" id="MobiDB-lite"/>
    </source>
</evidence>
<evidence type="ECO:0008006" key="4">
    <source>
        <dbReference type="Google" id="ProtNLM"/>
    </source>
</evidence>
<feature type="region of interest" description="Disordered" evidence="1">
    <location>
        <begin position="606"/>
        <end position="635"/>
    </location>
</feature>
<gene>
    <name evidence="2" type="ORF">E1B28_003301</name>
</gene>
<accession>A0A9P7UKL0</accession>
<feature type="compositionally biased region" description="Polar residues" evidence="1">
    <location>
        <begin position="433"/>
        <end position="446"/>
    </location>
</feature>
<feature type="compositionally biased region" description="Polar residues" evidence="1">
    <location>
        <begin position="609"/>
        <end position="620"/>
    </location>
</feature>
<feature type="compositionally biased region" description="Basic and acidic residues" evidence="1">
    <location>
        <begin position="543"/>
        <end position="562"/>
    </location>
</feature>
<protein>
    <recommendedName>
        <fullName evidence="4">Nibrin</fullName>
    </recommendedName>
</protein>
<dbReference type="OrthoDB" id="552194at2759"/>
<feature type="region of interest" description="Disordered" evidence="1">
    <location>
        <begin position="640"/>
        <end position="659"/>
    </location>
</feature>
<reference evidence="2" key="1">
    <citation type="journal article" date="2021" name="Genome Biol. Evol.">
        <title>The assembled and annotated genome of the fairy-ring fungus Marasmius oreades.</title>
        <authorList>
            <person name="Hiltunen M."/>
            <person name="Ament-Velasquez S.L."/>
            <person name="Johannesson H."/>
        </authorList>
    </citation>
    <scope>NUCLEOTIDE SEQUENCE</scope>
    <source>
        <strain evidence="2">03SP1</strain>
    </source>
</reference>
<organism evidence="2 3">
    <name type="scientific">Marasmius oreades</name>
    <name type="common">fairy-ring Marasmius</name>
    <dbReference type="NCBI Taxonomy" id="181124"/>
    <lineage>
        <taxon>Eukaryota</taxon>
        <taxon>Fungi</taxon>
        <taxon>Dikarya</taxon>
        <taxon>Basidiomycota</taxon>
        <taxon>Agaricomycotina</taxon>
        <taxon>Agaricomycetes</taxon>
        <taxon>Agaricomycetidae</taxon>
        <taxon>Agaricales</taxon>
        <taxon>Marasmiineae</taxon>
        <taxon>Marasmiaceae</taxon>
        <taxon>Marasmius</taxon>
    </lineage>
</organism>
<keyword evidence="3" id="KW-1185">Reference proteome</keyword>
<evidence type="ECO:0000313" key="2">
    <source>
        <dbReference type="EMBL" id="KAG7085760.1"/>
    </source>
</evidence>
<feature type="compositionally biased region" description="Low complexity" evidence="1">
    <location>
        <begin position="570"/>
        <end position="585"/>
    </location>
</feature>
<feature type="compositionally biased region" description="Acidic residues" evidence="1">
    <location>
        <begin position="910"/>
        <end position="921"/>
    </location>
</feature>
<name>A0A9P7UKL0_9AGAR</name>
<feature type="region of interest" description="Disordered" evidence="1">
    <location>
        <begin position="869"/>
        <end position="973"/>
    </location>
</feature>
<feature type="compositionally biased region" description="Polar residues" evidence="1">
    <location>
        <begin position="674"/>
        <end position="692"/>
    </location>
</feature>
<dbReference type="Proteomes" id="UP001049176">
    <property type="component" value="Chromosome 11"/>
</dbReference>
<dbReference type="PANTHER" id="PTHR12162">
    <property type="entry name" value="NIBRIN-RELATED"/>
    <property type="match status" value="1"/>
</dbReference>
<dbReference type="InterPro" id="IPR040227">
    <property type="entry name" value="Nibrin-rel"/>
</dbReference>
<sequence>MWIARGPFGPGVATKDSSQHVHIVMKTDKEYELGRKKEHPLFLDSKKVSNNHCMIKVGPFNEEDMANPDIHPKLEVHHRSSKAMGVSISPEESHQLGEGATFELKEGYAIKVTNAIPVTFLWTPVCCYIPTSRNTTVPTAACLKLGIHLTHVLHSGVTHHIAPVCSPTVPLAASLVGGCNIVKIEWLQELIRVSESEDPNDRFTELPQLSKYRPNFSPALEARHKRFEVWETSDHRQTIFSSLRFLCVGEKNREIDSHMRFLIQRGEGSIEIFNVMDAARKMKWHRALSRGKAKESKSLVVLGEEQNIIAAIGEDGWKELADETRTFGLSFKSTNDVVLSVLDNDISNLIAPANGIDVHDGNRSSSPLPDVIPNTIPEEETHPPQSPASTRKRPARRGTRHAPEPKALEENMSQQAEDPGLEAPKRLRPTRQIGRQPSQPPATETTAAPGRKPEPQSVVPATEPRRPRKILTKHLDPATGEPAVTGLGDNSLIDQATPTSSITQPTIPVVVDYTAPGRQRSSRLKRRIGATDLGSRESSAAPEGERVTKKYRSLFEESDPTKDTTTSLSEMMSAAAQETQQSQTMHSTRFKSVTQATTLGVVPEEAEISETQGTGSSLVLSGNKRKATSDDEEMEGIAEALAPTASSSRMGSVAPRSKRQAIEGVNSVEFFEQNSPVTTKLPSANKPASTSKIAPARDTPTSTGAEPGKPDTDDAFLKAVASTKRGKRAEDEFDREFNKLKISKPELEREDLEDKQWAILEEFGDDLNIRGNFMVIVQFDASRTRARGDAQESNPEWNGKPNFKKFKRKNALPSIATRPRRVELVLNEQSGYGVGPSYWKEEDTSQLQDFEESRNVVKDNRMSTQPLVVNDSESEEEHSNHRIKGEMAKPTIATKKGRKEAKKQPLFLEVSEDDQGEETLDPSEALDMTLDSAPPPTNKMARRVKKKAQPIIVDDDSDDDAMFKGFQTKGRRR</sequence>
<feature type="region of interest" description="Disordered" evidence="1">
    <location>
        <begin position="518"/>
        <end position="589"/>
    </location>
</feature>
<dbReference type="GO" id="GO:0030870">
    <property type="term" value="C:Mre11 complex"/>
    <property type="evidence" value="ECO:0007669"/>
    <property type="project" value="InterPro"/>
</dbReference>
<evidence type="ECO:0000313" key="3">
    <source>
        <dbReference type="Proteomes" id="UP001049176"/>
    </source>
</evidence>
<dbReference type="PANTHER" id="PTHR12162:SF0">
    <property type="entry name" value="NIBRIN"/>
    <property type="match status" value="1"/>
</dbReference>
<dbReference type="GO" id="GO:0000724">
    <property type="term" value="P:double-strand break repair via homologous recombination"/>
    <property type="evidence" value="ECO:0007669"/>
    <property type="project" value="TreeGrafter"/>
</dbReference>
<dbReference type="KEGG" id="more:E1B28_003301"/>
<feature type="compositionally biased region" description="Basic residues" evidence="1">
    <location>
        <begin position="390"/>
        <end position="400"/>
    </location>
</feature>
<feature type="compositionally biased region" description="Basic and acidic residues" evidence="1">
    <location>
        <begin position="877"/>
        <end position="887"/>
    </location>
</feature>
<dbReference type="GO" id="GO:0007095">
    <property type="term" value="P:mitotic G2 DNA damage checkpoint signaling"/>
    <property type="evidence" value="ECO:0007669"/>
    <property type="project" value="InterPro"/>
</dbReference>
<feature type="region of interest" description="Disordered" evidence="1">
    <location>
        <begin position="354"/>
        <end position="500"/>
    </location>
</feature>
<dbReference type="GO" id="GO:0003684">
    <property type="term" value="F:damaged DNA binding"/>
    <property type="evidence" value="ECO:0007669"/>
    <property type="project" value="TreeGrafter"/>
</dbReference>
<dbReference type="RefSeq" id="XP_043002231.1">
    <property type="nucleotide sequence ID" value="XM_043160275.1"/>
</dbReference>
<comment type="caution">
    <text evidence="2">The sequence shown here is derived from an EMBL/GenBank/DDBJ whole genome shotgun (WGS) entry which is preliminary data.</text>
</comment>